<gene>
    <name evidence="1" type="ORF">LS72_007780</name>
</gene>
<protein>
    <submittedName>
        <fullName evidence="1">Uncharacterized protein</fullName>
    </submittedName>
</protein>
<dbReference type="Proteomes" id="UP000029920">
    <property type="component" value="Unassembled WGS sequence"/>
</dbReference>
<comment type="caution">
    <text evidence="1">The sequence shown here is derived from an EMBL/GenBank/DDBJ whole genome shotgun (WGS) entry which is preliminary data.</text>
</comment>
<organism evidence="1 2">
    <name type="scientific">Helicobacter apodemus</name>
    <dbReference type="NCBI Taxonomy" id="135569"/>
    <lineage>
        <taxon>Bacteria</taxon>
        <taxon>Pseudomonadati</taxon>
        <taxon>Campylobacterota</taxon>
        <taxon>Epsilonproteobacteria</taxon>
        <taxon>Campylobacterales</taxon>
        <taxon>Helicobacteraceae</taxon>
        <taxon>Helicobacter</taxon>
    </lineage>
</organism>
<dbReference type="EMBL" id="JRPC02000020">
    <property type="protein sequence ID" value="TLE14922.1"/>
    <property type="molecule type" value="Genomic_DNA"/>
</dbReference>
<dbReference type="RefSeq" id="WP_034552128.1">
    <property type="nucleotide sequence ID" value="NZ_JRPC02000020.1"/>
</dbReference>
<name>A0A4U8UE90_9HELI</name>
<keyword evidence="2" id="KW-1185">Reference proteome</keyword>
<accession>A0A4U8UE90</accession>
<evidence type="ECO:0000313" key="1">
    <source>
        <dbReference type="EMBL" id="TLE14922.1"/>
    </source>
</evidence>
<evidence type="ECO:0000313" key="2">
    <source>
        <dbReference type="Proteomes" id="UP000029920"/>
    </source>
</evidence>
<proteinExistence type="predicted"/>
<reference evidence="1 2" key="1">
    <citation type="journal article" date="2014" name="Genome Announc.">
        <title>Draft genome sequences of eight enterohepatic helicobacter species isolated from both laboratory and wild rodents.</title>
        <authorList>
            <person name="Sheh A."/>
            <person name="Shen Z."/>
            <person name="Fox J.G."/>
        </authorList>
    </citation>
    <scope>NUCLEOTIDE SEQUENCE [LARGE SCALE GENOMIC DNA]</scope>
    <source>
        <strain evidence="1 2">MIT-03-7007</strain>
    </source>
</reference>
<dbReference type="AlphaFoldDB" id="A0A4U8UE90"/>
<sequence>MLNSMERLGEIFKKSRLSINKFAEILHKDRRTLVSWINLKTKKELSEEIKEKICELFYYPREIWFCEDVDFFNLLHKIQTKEIKIIDDGYYGGLKYIFENENEGSLIIHPSFPNPAYRDFICPAVYKESKNEDIEVYRIKRWEKMKNYSFAVSEWYSIKSLLEFCFANIGNFYTYSQKIAILELMIETFKDNLNKNLYFFDSYDKKIYGLDLIYTSINIKEEKMFFKAPMESLIIEICNSEFVKKLHRHYTNAKECPIHITSNGAIETLCLLLDCIQRNLSFEQSCEVIKEKSLFKDLFLKSLSLDYRK</sequence>